<feature type="region of interest" description="Disordered" evidence="8">
    <location>
        <begin position="1"/>
        <end position="45"/>
    </location>
</feature>
<dbReference type="OMA" id="RKYQHST"/>
<dbReference type="InterPro" id="IPR007125">
    <property type="entry name" value="H2A/H2B/H3"/>
</dbReference>
<dbReference type="GO" id="GO:0000786">
    <property type="term" value="C:nucleosome"/>
    <property type="evidence" value="ECO:0007669"/>
    <property type="project" value="UniProtKB-KW"/>
</dbReference>
<evidence type="ECO:0000256" key="1">
    <source>
        <dbReference type="ARBA" id="ARBA00004123"/>
    </source>
</evidence>
<dbReference type="AlphaFoldDB" id="A0A8S1PAD5"/>
<reference evidence="10" key="1">
    <citation type="submission" date="2021-01" db="EMBL/GenBank/DDBJ databases">
        <authorList>
            <consortium name="Genoscope - CEA"/>
            <person name="William W."/>
        </authorList>
    </citation>
    <scope>NUCLEOTIDE SEQUENCE</scope>
</reference>
<dbReference type="PANTHER" id="PTHR45810:SF1">
    <property type="entry name" value="HISTONE H3-LIKE CENTROMERIC PROTEIN A"/>
    <property type="match status" value="1"/>
</dbReference>
<sequence length="137" mass="16109">MARTKQGKPNNNKFSLSPQSFCNDSLDNKKQPYKNQQKRKHKFRPGTVSLREIRKYQASTQLLIRKLPFQRLVREVSQRSEKDFRFTQSALYALQEATEGFITHLFEDANLCSHHAKRVTLLTRDLQLAIRIQGIEY</sequence>
<dbReference type="InterPro" id="IPR000164">
    <property type="entry name" value="Histone_H3/CENP-A"/>
</dbReference>
<evidence type="ECO:0000256" key="8">
    <source>
        <dbReference type="SAM" id="MobiDB-lite"/>
    </source>
</evidence>
<feature type="domain" description="Core Histone H2A/H2B/H3" evidence="9">
    <location>
        <begin position="45"/>
        <end position="132"/>
    </location>
</feature>
<name>A0A8S1PAD5_PARPR</name>
<organism evidence="10 11">
    <name type="scientific">Paramecium primaurelia</name>
    <dbReference type="NCBI Taxonomy" id="5886"/>
    <lineage>
        <taxon>Eukaryota</taxon>
        <taxon>Sar</taxon>
        <taxon>Alveolata</taxon>
        <taxon>Ciliophora</taxon>
        <taxon>Intramacronucleata</taxon>
        <taxon>Oligohymenophorea</taxon>
        <taxon>Peniculida</taxon>
        <taxon>Parameciidae</taxon>
        <taxon>Paramecium</taxon>
    </lineage>
</organism>
<keyword evidence="5" id="KW-0238">DNA-binding</keyword>
<feature type="compositionally biased region" description="Polar residues" evidence="8">
    <location>
        <begin position="7"/>
        <end position="25"/>
    </location>
</feature>
<keyword evidence="4" id="KW-0158">Chromosome</keyword>
<dbReference type="GO" id="GO:0003677">
    <property type="term" value="F:DNA binding"/>
    <property type="evidence" value="ECO:0007669"/>
    <property type="project" value="UniProtKB-KW"/>
</dbReference>
<comment type="subcellular location">
    <subcellularLocation>
        <location evidence="2">Chromosome</location>
    </subcellularLocation>
    <subcellularLocation>
        <location evidence="1">Nucleus</location>
    </subcellularLocation>
</comment>
<evidence type="ECO:0000256" key="4">
    <source>
        <dbReference type="ARBA" id="ARBA00022454"/>
    </source>
</evidence>
<keyword evidence="7" id="KW-0544">Nucleosome core</keyword>
<proteinExistence type="inferred from homology"/>
<dbReference type="GO" id="GO:0005634">
    <property type="term" value="C:nucleus"/>
    <property type="evidence" value="ECO:0007669"/>
    <property type="project" value="UniProtKB-SubCell"/>
</dbReference>
<dbReference type="SMART" id="SM00428">
    <property type="entry name" value="H3"/>
    <property type="match status" value="1"/>
</dbReference>
<evidence type="ECO:0000313" key="11">
    <source>
        <dbReference type="Proteomes" id="UP000688137"/>
    </source>
</evidence>
<evidence type="ECO:0000256" key="5">
    <source>
        <dbReference type="ARBA" id="ARBA00023125"/>
    </source>
</evidence>
<evidence type="ECO:0000313" key="10">
    <source>
        <dbReference type="EMBL" id="CAD8100116.1"/>
    </source>
</evidence>
<dbReference type="EMBL" id="CAJJDM010000114">
    <property type="protein sequence ID" value="CAD8100116.1"/>
    <property type="molecule type" value="Genomic_DNA"/>
</dbReference>
<keyword evidence="6" id="KW-0539">Nucleus</keyword>
<evidence type="ECO:0000256" key="3">
    <source>
        <dbReference type="ARBA" id="ARBA00010343"/>
    </source>
</evidence>
<gene>
    <name evidence="10" type="ORF">PPRIM_AZ9-3.1.T1110138</name>
</gene>
<dbReference type="GO" id="GO:0030527">
    <property type="term" value="F:structural constituent of chromatin"/>
    <property type="evidence" value="ECO:0007669"/>
    <property type="project" value="InterPro"/>
</dbReference>
<accession>A0A8S1PAD5</accession>
<dbReference type="Proteomes" id="UP000688137">
    <property type="component" value="Unassembled WGS sequence"/>
</dbReference>
<dbReference type="PROSITE" id="PS00959">
    <property type="entry name" value="HISTONE_H3_2"/>
    <property type="match status" value="1"/>
</dbReference>
<dbReference type="Pfam" id="PF00125">
    <property type="entry name" value="Histone"/>
    <property type="match status" value="1"/>
</dbReference>
<dbReference type="PANTHER" id="PTHR45810">
    <property type="entry name" value="HISTONE H3.2"/>
    <property type="match status" value="1"/>
</dbReference>
<keyword evidence="11" id="KW-1185">Reference proteome</keyword>
<dbReference type="CDD" id="cd22911">
    <property type="entry name" value="HFD_H3"/>
    <property type="match status" value="1"/>
</dbReference>
<evidence type="ECO:0000256" key="6">
    <source>
        <dbReference type="ARBA" id="ARBA00023242"/>
    </source>
</evidence>
<protein>
    <recommendedName>
        <fullName evidence="9">Core Histone H2A/H2B/H3 domain-containing protein</fullName>
    </recommendedName>
</protein>
<evidence type="ECO:0000256" key="7">
    <source>
        <dbReference type="ARBA" id="ARBA00023269"/>
    </source>
</evidence>
<evidence type="ECO:0000256" key="2">
    <source>
        <dbReference type="ARBA" id="ARBA00004286"/>
    </source>
</evidence>
<dbReference type="FunFam" id="1.10.20.10:FF:000085">
    <property type="entry name" value="Histone H3.2"/>
    <property type="match status" value="1"/>
</dbReference>
<comment type="similarity">
    <text evidence="3">Belongs to the histone H3 family.</text>
</comment>
<comment type="caution">
    <text evidence="10">The sequence shown here is derived from an EMBL/GenBank/DDBJ whole genome shotgun (WGS) entry which is preliminary data.</text>
</comment>
<evidence type="ECO:0000259" key="9">
    <source>
        <dbReference type="Pfam" id="PF00125"/>
    </source>
</evidence>